<sequence length="398" mass="44369">MTSDPYVPAFDELVGDTAHFLEHEYQRNAYLHQDGLRGDPSRVLSVAELDDLLTLRTVGSEYLRIVKGGKDEPESAYARSYTEFGPPLNNVIQRDEAYRRFHDGSTLVWGYIDRYHAGLHRFTESLRRRLNTTVATTAFLTPAGQQGFDLHCDLADVFVVQLSGTKRWYLWDRRPDARPKRESFRSEDLGKPALEVALRPGDVLYMPYNTPHAAVAEDSMSLHLSVIVQPRSWSELLLQAARKLLQEDEFAGAIYLEGSRQEELADQFAQRLGRLATRLRELEVAEPIQRLLAQGGGPDSVKTLEQARREEHVDTTTEVERTDLSLVFGEPEDGVVKATVSGTSVIAVPEPLAEGLARLTPGDRSSVSGLFPGVHPDDAVDAARVLMKLGLLREVPPG</sequence>
<comment type="cofactor">
    <cofactor evidence="1">
        <name>Fe(2+)</name>
        <dbReference type="ChEBI" id="CHEBI:29033"/>
    </cofactor>
</comment>
<dbReference type="RefSeq" id="WP_408053402.1">
    <property type="nucleotide sequence ID" value="NZ_AP035884.1"/>
</dbReference>
<dbReference type="PANTHER" id="PTHR13096:SF8">
    <property type="entry name" value="RIBOSOMAL OXYGENASE 1"/>
    <property type="match status" value="1"/>
</dbReference>
<protein>
    <recommendedName>
        <fullName evidence="4">JmjC domain-containing protein</fullName>
    </recommendedName>
</protein>
<dbReference type="AlphaFoldDB" id="A0AB33K740"/>
<organism evidence="5">
    <name type="scientific">Streptomyces sp. CMC78</name>
    <dbReference type="NCBI Taxonomy" id="3231512"/>
    <lineage>
        <taxon>Bacteria</taxon>
        <taxon>Bacillati</taxon>
        <taxon>Actinomycetota</taxon>
        <taxon>Actinomycetes</taxon>
        <taxon>Kitasatosporales</taxon>
        <taxon>Streptomycetaceae</taxon>
        <taxon>Streptomyces</taxon>
    </lineage>
</organism>
<name>A0AB33K740_9ACTN</name>
<dbReference type="GO" id="GO:0046872">
    <property type="term" value="F:metal ion binding"/>
    <property type="evidence" value="ECO:0007669"/>
    <property type="project" value="UniProtKB-KW"/>
</dbReference>
<keyword evidence="3" id="KW-0408">Iron</keyword>
<feature type="domain" description="JmjC" evidence="4">
    <location>
        <begin position="83"/>
        <end position="245"/>
    </location>
</feature>
<dbReference type="Gene3D" id="2.60.120.650">
    <property type="entry name" value="Cupin"/>
    <property type="match status" value="1"/>
</dbReference>
<dbReference type="InterPro" id="IPR039994">
    <property type="entry name" value="NO66-like"/>
</dbReference>
<evidence type="ECO:0000256" key="1">
    <source>
        <dbReference type="ARBA" id="ARBA00001954"/>
    </source>
</evidence>
<proteinExistence type="predicted"/>
<dbReference type="KEGG" id="stcm:SCMC78_10830"/>
<dbReference type="SUPFAM" id="SSF51197">
    <property type="entry name" value="Clavaminate synthase-like"/>
    <property type="match status" value="1"/>
</dbReference>
<dbReference type="PANTHER" id="PTHR13096">
    <property type="entry name" value="MINA53 MYC INDUCED NUCLEAR ANTIGEN"/>
    <property type="match status" value="1"/>
</dbReference>
<dbReference type="EMBL" id="AP035884">
    <property type="protein sequence ID" value="BFP51276.1"/>
    <property type="molecule type" value="Genomic_DNA"/>
</dbReference>
<dbReference type="Pfam" id="PF08007">
    <property type="entry name" value="JmjC_2"/>
    <property type="match status" value="1"/>
</dbReference>
<keyword evidence="2" id="KW-0479">Metal-binding</keyword>
<reference evidence="5" key="1">
    <citation type="submission" date="2024-07" db="EMBL/GenBank/DDBJ databases">
        <title>Complete genome sequences of cellulolytic bacteria, Kitasatospora sp. CMC57 and Streptomyces sp. CMC78, isolated from Japanese agricultural soil.</title>
        <authorList>
            <person name="Hashimoto T."/>
            <person name="Ito M."/>
            <person name="Iwamoto M."/>
            <person name="Fukahori D."/>
            <person name="Shoda T."/>
            <person name="Sakoda M."/>
            <person name="Morohoshi T."/>
            <person name="Mitsuboshi M."/>
            <person name="Nishizawa T."/>
        </authorList>
    </citation>
    <scope>NUCLEOTIDE SEQUENCE</scope>
    <source>
        <strain evidence="5">CMC78</strain>
    </source>
</reference>
<dbReference type="InterPro" id="IPR003347">
    <property type="entry name" value="JmjC_dom"/>
</dbReference>
<evidence type="ECO:0000256" key="3">
    <source>
        <dbReference type="ARBA" id="ARBA00023004"/>
    </source>
</evidence>
<gene>
    <name evidence="5" type="ORF">SCMC78_10830</name>
</gene>
<dbReference type="PROSITE" id="PS51184">
    <property type="entry name" value="JMJC"/>
    <property type="match status" value="1"/>
</dbReference>
<evidence type="ECO:0000313" key="5">
    <source>
        <dbReference type="EMBL" id="BFP51276.1"/>
    </source>
</evidence>
<evidence type="ECO:0000259" key="4">
    <source>
        <dbReference type="PROSITE" id="PS51184"/>
    </source>
</evidence>
<accession>A0AB33K740</accession>
<evidence type="ECO:0000256" key="2">
    <source>
        <dbReference type="ARBA" id="ARBA00022723"/>
    </source>
</evidence>